<organism evidence="2 3">
    <name type="scientific">Guyparkeria halophila</name>
    <dbReference type="NCBI Taxonomy" id="47960"/>
    <lineage>
        <taxon>Bacteria</taxon>
        <taxon>Pseudomonadati</taxon>
        <taxon>Pseudomonadota</taxon>
        <taxon>Gammaproteobacteria</taxon>
        <taxon>Chromatiales</taxon>
        <taxon>Thioalkalibacteraceae</taxon>
        <taxon>Guyparkeria</taxon>
    </lineage>
</organism>
<keyword evidence="1" id="KW-0472">Membrane</keyword>
<evidence type="ECO:0008006" key="4">
    <source>
        <dbReference type="Google" id="ProtNLM"/>
    </source>
</evidence>
<dbReference type="EMBL" id="CP046415">
    <property type="protein sequence ID" value="QGT78099.1"/>
    <property type="molecule type" value="Genomic_DNA"/>
</dbReference>
<name>A0A6I6CVK2_9GAMM</name>
<evidence type="ECO:0000313" key="3">
    <source>
        <dbReference type="Proteomes" id="UP000427716"/>
    </source>
</evidence>
<gene>
    <name evidence="2" type="ORF">GM160_03870</name>
</gene>
<sequence>MNTLLLLLAGFFLPLFPLSMAFNWLLGRFNNPVVRAALILVWPQIGVLLVLTAGVPLTGSVFLWWGLITAAFYAWRLLTVRELGQWAAMLATSAFALTWVMAADGARAIDLHAFVLGFAVAPALLVAVTALLERRLGAAYSGLVTGMARDIPRLAGLITVVLLAAMALPISPGFFVMLDLLLESDPAPVIVALLTWLLWSWAGTRLLRDTVFGPRSGKNVADLPVPLAWAFAGVIVAAVVLNLIWTGV</sequence>
<keyword evidence="1" id="KW-1133">Transmembrane helix</keyword>
<proteinExistence type="predicted"/>
<dbReference type="Proteomes" id="UP000427716">
    <property type="component" value="Chromosome"/>
</dbReference>
<feature type="transmembrane region" description="Helical" evidence="1">
    <location>
        <begin position="187"/>
        <end position="207"/>
    </location>
</feature>
<keyword evidence="1" id="KW-0812">Transmembrane</keyword>
<feature type="transmembrane region" description="Helical" evidence="1">
    <location>
        <begin position="154"/>
        <end position="175"/>
    </location>
</feature>
<feature type="transmembrane region" description="Helical" evidence="1">
    <location>
        <begin position="114"/>
        <end position="133"/>
    </location>
</feature>
<feature type="transmembrane region" description="Helical" evidence="1">
    <location>
        <begin position="227"/>
        <end position="245"/>
    </location>
</feature>
<evidence type="ECO:0000313" key="2">
    <source>
        <dbReference type="EMBL" id="QGT78099.1"/>
    </source>
</evidence>
<protein>
    <recommendedName>
        <fullName evidence="4">NADH:quinone oxidoreductase/Mrp antiporter membrane subunit domain-containing protein</fullName>
    </recommendedName>
</protein>
<feature type="transmembrane region" description="Helical" evidence="1">
    <location>
        <begin position="86"/>
        <end position="102"/>
    </location>
</feature>
<dbReference type="KEGG" id="ghl:GM160_03870"/>
<evidence type="ECO:0000256" key="1">
    <source>
        <dbReference type="SAM" id="Phobius"/>
    </source>
</evidence>
<keyword evidence="3" id="KW-1185">Reference proteome</keyword>
<reference evidence="2 3" key="1">
    <citation type="submission" date="2019-11" db="EMBL/GenBank/DDBJ databases">
        <authorList>
            <person name="Zhang J."/>
            <person name="Sun C."/>
        </authorList>
    </citation>
    <scope>NUCLEOTIDE SEQUENCE [LARGE SCALE GENOMIC DNA]</scope>
    <source>
        <strain evidence="3">sp2</strain>
    </source>
</reference>
<dbReference type="RefSeq" id="WP_156573330.1">
    <property type="nucleotide sequence ID" value="NZ_CP046415.1"/>
</dbReference>
<feature type="transmembrane region" description="Helical" evidence="1">
    <location>
        <begin position="45"/>
        <end position="74"/>
    </location>
</feature>
<dbReference type="AlphaFoldDB" id="A0A6I6CVK2"/>
<accession>A0A6I6CVK2</accession>